<dbReference type="SUPFAM" id="SSF46689">
    <property type="entry name" value="Homeodomain-like"/>
    <property type="match status" value="1"/>
</dbReference>
<gene>
    <name evidence="1" type="ORF">pFR260_013c</name>
</gene>
<name>A0A1B2RCC2_BACTU</name>
<geneLocation type="plasmid" evidence="1">
    <name>pFR260</name>
</geneLocation>
<dbReference type="Pfam" id="PF20310">
    <property type="entry name" value="HTH_Tnp_2"/>
    <property type="match status" value="1"/>
</dbReference>
<dbReference type="InterPro" id="IPR009057">
    <property type="entry name" value="Homeodomain-like_sf"/>
</dbReference>
<proteinExistence type="predicted"/>
<reference evidence="1" key="1">
    <citation type="submission" date="2016-05" db="EMBL/GenBank/DDBJ databases">
        <title>Complete sequence and organization of pFR260, the Bacillus thuringiensis INTA Fr7-4 plasmid harbouring the insecticidal genes.</title>
        <authorList>
            <person name="Navas L.E."/>
            <person name="Amadio A.F."/>
            <person name="Ortiz E.M."/>
            <person name="Sauka D.H."/>
            <person name="Benintende G.B."/>
            <person name="Zandomeni R.O."/>
            <person name="Berretta M.F."/>
        </authorList>
    </citation>
    <scope>NUCLEOTIDE SEQUENCE</scope>
    <source>
        <strain evidence="1">INTA Fr7-4</strain>
        <plasmid evidence="1">pFR260</plasmid>
    </source>
</reference>
<dbReference type="EMBL" id="KX258624">
    <property type="protein sequence ID" value="AOB42110.1"/>
    <property type="molecule type" value="Genomic_DNA"/>
</dbReference>
<protein>
    <submittedName>
        <fullName evidence="1">Transposase</fullName>
    </submittedName>
</protein>
<accession>A0A1B2RCC2</accession>
<evidence type="ECO:0000313" key="1">
    <source>
        <dbReference type="EMBL" id="AOB42110.1"/>
    </source>
</evidence>
<sequence length="145" mass="17401">MGSENLENDKKLFTEREIKILSNNLYVKSVSQKGFTYTEEFKHIFIEENEKGKLPRNIFEECGFDIEMIRMKWFMSSESRWRAAYRKNGVLGLRDTRIENAGRTLERELTLEEKYARLEAERNLLKAENELLKKIKLMEGRMRRK</sequence>
<dbReference type="InterPro" id="IPR046929">
    <property type="entry name" value="HTH_Tnp"/>
</dbReference>
<keyword evidence="1" id="KW-0614">Plasmid</keyword>
<dbReference type="AlphaFoldDB" id="A0A1B2RCC2"/>
<organism evidence="1">
    <name type="scientific">Bacillus thuringiensis</name>
    <dbReference type="NCBI Taxonomy" id="1428"/>
    <lineage>
        <taxon>Bacteria</taxon>
        <taxon>Bacillati</taxon>
        <taxon>Bacillota</taxon>
        <taxon>Bacilli</taxon>
        <taxon>Bacillales</taxon>
        <taxon>Bacillaceae</taxon>
        <taxon>Bacillus</taxon>
        <taxon>Bacillus cereus group</taxon>
    </lineage>
</organism>